<dbReference type="SUPFAM" id="SSF54637">
    <property type="entry name" value="Thioesterase/thiol ester dehydrase-isomerase"/>
    <property type="match status" value="1"/>
</dbReference>
<keyword evidence="3" id="KW-1185">Reference proteome</keyword>
<dbReference type="CDD" id="cd00586">
    <property type="entry name" value="4HBT"/>
    <property type="match status" value="1"/>
</dbReference>
<comment type="caution">
    <text evidence="2">The sequence shown here is derived from an EMBL/GenBank/DDBJ whole genome shotgun (WGS) entry which is preliminary data.</text>
</comment>
<dbReference type="Proteomes" id="UP000030185">
    <property type="component" value="Unassembled WGS sequence"/>
</dbReference>
<organism evidence="2 3">
    <name type="scientific">Sporocytophaga myxococcoides</name>
    <dbReference type="NCBI Taxonomy" id="153721"/>
    <lineage>
        <taxon>Bacteria</taxon>
        <taxon>Pseudomonadati</taxon>
        <taxon>Bacteroidota</taxon>
        <taxon>Cytophagia</taxon>
        <taxon>Cytophagales</taxon>
        <taxon>Cytophagaceae</taxon>
        <taxon>Sporocytophaga</taxon>
    </lineage>
</organism>
<accession>A0A098LJ67</accession>
<evidence type="ECO:0000313" key="3">
    <source>
        <dbReference type="Proteomes" id="UP000030185"/>
    </source>
</evidence>
<dbReference type="GO" id="GO:0016787">
    <property type="term" value="F:hydrolase activity"/>
    <property type="evidence" value="ECO:0007669"/>
    <property type="project" value="UniProtKB-KW"/>
</dbReference>
<evidence type="ECO:0000313" key="2">
    <source>
        <dbReference type="EMBL" id="GAL87031.1"/>
    </source>
</evidence>
<dbReference type="PIRSF" id="PIRSF003230">
    <property type="entry name" value="YbgC"/>
    <property type="match status" value="1"/>
</dbReference>
<dbReference type="Gene3D" id="3.10.129.10">
    <property type="entry name" value="Hotdog Thioesterase"/>
    <property type="match status" value="1"/>
</dbReference>
<dbReference type="InterPro" id="IPR006684">
    <property type="entry name" value="YbgC/YbaW"/>
</dbReference>
<dbReference type="AlphaFoldDB" id="A0A098LJ67"/>
<proteinExistence type="predicted"/>
<keyword evidence="1" id="KW-0378">Hydrolase</keyword>
<sequence length="124" mass="14534">MGIVWHGNYLKFFEDGRDAFGKEFDLDFVELYSSQGYLTPLVTANCDYKRPLRLQEKAIVETTFVPTEAAKIIFDYKIYRDTPQGRELLTTGKTIQVFLKDGELSITNPDCYQQWKEKWLYKKG</sequence>
<evidence type="ECO:0000256" key="1">
    <source>
        <dbReference type="ARBA" id="ARBA00022801"/>
    </source>
</evidence>
<name>A0A098LJ67_9BACT</name>
<gene>
    <name evidence="2" type="ORF">MYP_4261</name>
</gene>
<dbReference type="OrthoDB" id="9800856at2"/>
<reference evidence="2 3" key="1">
    <citation type="submission" date="2014-09" db="EMBL/GenBank/DDBJ databases">
        <title>Sporocytophaga myxococcoides PG-01 genome sequencing.</title>
        <authorList>
            <person name="Liu L."/>
            <person name="Gao P.J."/>
            <person name="Chen G.J."/>
            <person name="Wang L.S."/>
        </authorList>
    </citation>
    <scope>NUCLEOTIDE SEQUENCE [LARGE SCALE GENOMIC DNA]</scope>
    <source>
        <strain evidence="2 3">PG-01</strain>
    </source>
</reference>
<dbReference type="STRING" id="153721.MYP_4261"/>
<dbReference type="EMBL" id="BBLT01000010">
    <property type="protein sequence ID" value="GAL87031.1"/>
    <property type="molecule type" value="Genomic_DNA"/>
</dbReference>
<protein>
    <submittedName>
        <fullName evidence="2">4-hydroxybenzoyl-CoA thioesterase</fullName>
    </submittedName>
</protein>
<dbReference type="InterPro" id="IPR029069">
    <property type="entry name" value="HotDog_dom_sf"/>
</dbReference>
<dbReference type="eggNOG" id="COG0824">
    <property type="taxonomic scope" value="Bacteria"/>
</dbReference>
<dbReference type="Pfam" id="PF13279">
    <property type="entry name" value="4HBT_2"/>
    <property type="match status" value="1"/>
</dbReference>